<proteinExistence type="predicted"/>
<organism evidence="1 2">
    <name type="scientific">Chitinophaga oryzae</name>
    <dbReference type="NCBI Taxonomy" id="2725414"/>
    <lineage>
        <taxon>Bacteria</taxon>
        <taxon>Pseudomonadati</taxon>
        <taxon>Bacteroidota</taxon>
        <taxon>Chitinophagia</taxon>
        <taxon>Chitinophagales</taxon>
        <taxon>Chitinophagaceae</taxon>
        <taxon>Chitinophaga</taxon>
    </lineage>
</organism>
<dbReference type="RefSeq" id="WP_168860029.1">
    <property type="nucleotide sequence ID" value="NZ_CP051204.2"/>
</dbReference>
<accession>A0ABX6LAT7</accession>
<evidence type="ECO:0000313" key="1">
    <source>
        <dbReference type="EMBL" id="QJB37221.1"/>
    </source>
</evidence>
<dbReference type="Proteomes" id="UP000503144">
    <property type="component" value="Chromosome"/>
</dbReference>
<evidence type="ECO:0000313" key="2">
    <source>
        <dbReference type="Proteomes" id="UP000503144"/>
    </source>
</evidence>
<sequence length="103" mass="10533">MEKKILSWTMLAVVSQVEVHASAPAATANVSAAVTAPVTFLRTTGNMSFGNTAPSGTAGTVEPAPGATRRIAFFLERSTINAAIVAVTGEVANCQRELIGNSG</sequence>
<reference evidence="1" key="1">
    <citation type="submission" date="2020-09" db="EMBL/GenBank/DDBJ databases">
        <authorList>
            <person name="Kittiwongwattana C."/>
        </authorList>
    </citation>
    <scope>NUCLEOTIDE SEQUENCE</scope>
    <source>
        <strain evidence="1">1303</strain>
    </source>
</reference>
<name>A0ABX6LAT7_9BACT</name>
<keyword evidence="2" id="KW-1185">Reference proteome</keyword>
<dbReference type="EMBL" id="CP051204">
    <property type="protein sequence ID" value="QJB37221.1"/>
    <property type="molecule type" value="Genomic_DNA"/>
</dbReference>
<protein>
    <submittedName>
        <fullName evidence="1">Uncharacterized protein</fullName>
    </submittedName>
</protein>
<gene>
    <name evidence="1" type="ORF">HF324_04880</name>
</gene>